<evidence type="ECO:0000259" key="1">
    <source>
        <dbReference type="PROSITE" id="PS50022"/>
    </source>
</evidence>
<dbReference type="Pfam" id="PF00754">
    <property type="entry name" value="F5_F8_type_C"/>
    <property type="match status" value="1"/>
</dbReference>
<sequence>MNPRTSVLRTGARNPRIVATAMISLATLSFASAAEKTYRYYRFDPVKIVNNGGNMQLAEFTFSLGGNMLNTNNRNGSGTAVIPVTITSGAQNPTDGEGPAKVGDGALGTKWFKGNPFDAGEELTFDFGSPVTIDSYNWASANDSVFWNRSPVSWTFQGSADGTNWEIIDVRNDFAIINQNDTYQVGFGLPQAVSPLVNRFTVPNDNTGGTAAIVLNGGQVGLAWDTELADSVSISPAPGSVAVDGTATVTPPANATTAYTLTATRTGVPTPSTATTTVRAVAGGEVSYQYIRFKATKLRTGAETGLIQLREFSFFNNGSPVSVVSVDSPGGNFPAAENPGNLIDGSANANKWLDFNNAPVIFDLGEVKTIDGYSFFTANDADDRDPIRWILQGSNDQENWTVIESVNFDYPTPTARDVDGREIPLPGASVQPGIFSFSSSAQNIVLGEPFTLTWEAGAATTVSIDQGVGTVAASGSVNVNPPVGTTTYTLTATSANGTTTDTVTVNTIAVPAITTVNYADFSSSSTELSLRGTAQIADNRLRLTEDIGSQQAEAWFRLKQPVAGGFEAKFKISMNIERATTTPPADGIAFVIQNSPAGVDSGSNGESGLPSNAVNVVFKTFGGDSSRIEVREGEVVLGSVLAYDKPGVVLKGIPDNPATEGNEFIPNTLATLAGEDPYQVRVVYVPGSPGHIDVYWDGVAVLQNVQVDLETAGAVDASGKAFVGFSARTGGFFQNNDIVDWQMSYGDFSALPPFGLVKSVIHPVRTGEVTNTVIDLVWNAENEQIYNVTRDTDLIGTWEFVSEHFGEDGQLGARIVIDPATIAREFFRVEEAP</sequence>
<dbReference type="EMBL" id="JAPDDR010000006">
    <property type="protein sequence ID" value="MCW1914570.1"/>
    <property type="molecule type" value="Genomic_DNA"/>
</dbReference>
<dbReference type="InterPro" id="IPR013320">
    <property type="entry name" value="ConA-like_dom_sf"/>
</dbReference>
<accession>A0ABT3G5R1</accession>
<proteinExistence type="predicted"/>
<evidence type="ECO:0000313" key="2">
    <source>
        <dbReference type="EMBL" id="MCW1914570.1"/>
    </source>
</evidence>
<dbReference type="Gene3D" id="2.60.120.200">
    <property type="match status" value="1"/>
</dbReference>
<dbReference type="InterPro" id="IPR008979">
    <property type="entry name" value="Galactose-bd-like_sf"/>
</dbReference>
<dbReference type="InterPro" id="IPR000421">
    <property type="entry name" value="FA58C"/>
</dbReference>
<gene>
    <name evidence="2" type="ORF">OJ996_13355</name>
</gene>
<comment type="caution">
    <text evidence="2">The sequence shown here is derived from an EMBL/GenBank/DDBJ whole genome shotgun (WGS) entry which is preliminary data.</text>
</comment>
<feature type="domain" description="F5/8 type C" evidence="1">
    <location>
        <begin position="70"/>
        <end position="165"/>
    </location>
</feature>
<organism evidence="2 3">
    <name type="scientific">Luteolibacter rhizosphaerae</name>
    <dbReference type="NCBI Taxonomy" id="2989719"/>
    <lineage>
        <taxon>Bacteria</taxon>
        <taxon>Pseudomonadati</taxon>
        <taxon>Verrucomicrobiota</taxon>
        <taxon>Verrucomicrobiia</taxon>
        <taxon>Verrucomicrobiales</taxon>
        <taxon>Verrucomicrobiaceae</taxon>
        <taxon>Luteolibacter</taxon>
    </lineage>
</organism>
<dbReference type="PROSITE" id="PS50022">
    <property type="entry name" value="FA58C_3"/>
    <property type="match status" value="1"/>
</dbReference>
<reference evidence="2" key="1">
    <citation type="submission" date="2022-10" db="EMBL/GenBank/DDBJ databases">
        <title>Luteolibacter sp. GHJ8, whole genome shotgun sequencing project.</title>
        <authorList>
            <person name="Zhao G."/>
            <person name="Shen L."/>
        </authorList>
    </citation>
    <scope>NUCLEOTIDE SEQUENCE</scope>
    <source>
        <strain evidence="2">GHJ8</strain>
    </source>
</reference>
<dbReference type="Gene3D" id="2.60.120.260">
    <property type="entry name" value="Galactose-binding domain-like"/>
    <property type="match status" value="2"/>
</dbReference>
<dbReference type="Proteomes" id="UP001165653">
    <property type="component" value="Unassembled WGS sequence"/>
</dbReference>
<dbReference type="SUPFAM" id="SSF49785">
    <property type="entry name" value="Galactose-binding domain-like"/>
    <property type="match status" value="2"/>
</dbReference>
<evidence type="ECO:0000313" key="3">
    <source>
        <dbReference type="Proteomes" id="UP001165653"/>
    </source>
</evidence>
<name>A0ABT3G5R1_9BACT</name>
<keyword evidence="3" id="KW-1185">Reference proteome</keyword>
<protein>
    <submittedName>
        <fullName evidence="2">Discoidin domain-containing protein</fullName>
    </submittedName>
</protein>
<dbReference type="SUPFAM" id="SSF49899">
    <property type="entry name" value="Concanavalin A-like lectins/glucanases"/>
    <property type="match status" value="1"/>
</dbReference>